<comment type="catalytic activity">
    <reaction evidence="7">
        <text>alpha-D-mannose 1-phosphate + GTP + H(+) = GDP-alpha-D-mannose + diphosphate</text>
        <dbReference type="Rhea" id="RHEA:15229"/>
        <dbReference type="ChEBI" id="CHEBI:15378"/>
        <dbReference type="ChEBI" id="CHEBI:33019"/>
        <dbReference type="ChEBI" id="CHEBI:37565"/>
        <dbReference type="ChEBI" id="CHEBI:57527"/>
        <dbReference type="ChEBI" id="CHEBI:58409"/>
        <dbReference type="EC" id="2.7.7.13"/>
    </reaction>
</comment>
<dbReference type="InterPro" id="IPR001538">
    <property type="entry name" value="Man6P_isomerase-2_C"/>
</dbReference>
<comment type="similarity">
    <text evidence="1 8">Belongs to the mannose-6-phosphate isomerase type 2 family.</text>
</comment>
<dbReference type="Pfam" id="PF00483">
    <property type="entry name" value="NTP_transferase"/>
    <property type="match status" value="1"/>
</dbReference>
<dbReference type="InterPro" id="IPR049577">
    <property type="entry name" value="GMPP_N"/>
</dbReference>
<feature type="domain" description="MannoseP isomerase/GMP-like beta-helix" evidence="12">
    <location>
        <begin position="302"/>
        <end position="356"/>
    </location>
</feature>
<keyword evidence="5" id="KW-0547">Nucleotide-binding</keyword>
<evidence type="ECO:0000259" key="11">
    <source>
        <dbReference type="Pfam" id="PF01050"/>
    </source>
</evidence>
<dbReference type="GO" id="GO:0004475">
    <property type="term" value="F:mannose-1-phosphate guanylyltransferase (GTP) activity"/>
    <property type="evidence" value="ECO:0007669"/>
    <property type="project" value="UniProtKB-EC"/>
</dbReference>
<dbReference type="GO" id="GO:0009298">
    <property type="term" value="P:GDP-mannose biosynthetic process"/>
    <property type="evidence" value="ECO:0007669"/>
    <property type="project" value="TreeGrafter"/>
</dbReference>
<protein>
    <recommendedName>
        <fullName evidence="2">mannose-1-phosphate guanylyltransferase</fullName>
        <ecNumber evidence="2">2.7.7.13</ecNumber>
    </recommendedName>
</protein>
<dbReference type="EC" id="2.7.7.13" evidence="2"/>
<evidence type="ECO:0000256" key="8">
    <source>
        <dbReference type="RuleBase" id="RU004190"/>
    </source>
</evidence>
<dbReference type="InterPro" id="IPR005835">
    <property type="entry name" value="NTP_transferase_dom"/>
</dbReference>
<dbReference type="SUPFAM" id="SSF51182">
    <property type="entry name" value="RmlC-like cupins"/>
    <property type="match status" value="1"/>
</dbReference>
<evidence type="ECO:0000313" key="13">
    <source>
        <dbReference type="EMBL" id="RCK74635.1"/>
    </source>
</evidence>
<evidence type="ECO:0000256" key="3">
    <source>
        <dbReference type="ARBA" id="ARBA00022679"/>
    </source>
</evidence>
<dbReference type="Pfam" id="PF22640">
    <property type="entry name" value="ManC_GMP_beta-helix"/>
    <property type="match status" value="1"/>
</dbReference>
<evidence type="ECO:0000256" key="2">
    <source>
        <dbReference type="ARBA" id="ARBA00012387"/>
    </source>
</evidence>
<evidence type="ECO:0000259" key="10">
    <source>
        <dbReference type="Pfam" id="PF00483"/>
    </source>
</evidence>
<name>A0A367Z931_9BACT</name>
<dbReference type="NCBIfam" id="TIGR01479">
    <property type="entry name" value="GMP_PMI"/>
    <property type="match status" value="1"/>
</dbReference>
<dbReference type="EMBL" id="QOQW01000042">
    <property type="protein sequence ID" value="RCK74635.1"/>
    <property type="molecule type" value="Genomic_DNA"/>
</dbReference>
<comment type="caution">
    <text evidence="13">The sequence shown here is derived from an EMBL/GenBank/DDBJ whole genome shotgun (WGS) entry which is preliminary data.</text>
</comment>
<dbReference type="Proteomes" id="UP000252355">
    <property type="component" value="Unassembled WGS sequence"/>
</dbReference>
<sequence length="481" mass="53214">MKAVILAGGGGTRLWPLSRQAYPKQFMKIGDQWSFLQKAARRCLGFVKPDELIVVTNREYKFHVAGQLSELHAGLDRHVLLEPAGRNTAPAIALAVKYAEEVLGCNDDEVLFIGPSDHLIAPEDRFATCARQAAEVARQGWLVTFGVVPNRPETGFGYLKRGEPLPPPSRSGAAPDASTAWPNGVCRVEQFVEKPDLARAQQFLAAGCYFFNSGMFAFTIGAIKAEFARHQPALAEALARPYAELLAGFEALPSISIDYAVMEKAARVAVLPLADITWSDVGSWDAVYETLPKDGQGNVTVGEVLPIDTSNSLIMGHDRLVATIGLRDVMVVETADALLVAARDQSQKVKDVVQALKAQPRHEPLTATHPTVYRPWGSYTVLEEGPRYKLKRIVVNPGAKLSLQMHYHRSEHWIVVKGAGRVVVGEQEQYFHENESLYVPKTTRHRLENPGKVPLEIIEVQVGEYVGEDDIERFEDIYRRT</sequence>
<evidence type="ECO:0000256" key="1">
    <source>
        <dbReference type="ARBA" id="ARBA00006115"/>
    </source>
</evidence>
<dbReference type="InterPro" id="IPR014710">
    <property type="entry name" value="RmlC-like_jellyroll"/>
</dbReference>
<dbReference type="PANTHER" id="PTHR46390">
    <property type="entry name" value="MANNOSE-1-PHOSPHATE GUANYLYLTRANSFERASE"/>
    <property type="match status" value="1"/>
</dbReference>
<organism evidence="13 14">
    <name type="scientific">Candidatus Ozemobacter sibiricus</name>
    <dbReference type="NCBI Taxonomy" id="2268124"/>
    <lineage>
        <taxon>Bacteria</taxon>
        <taxon>Candidatus Ozemobacteria</taxon>
        <taxon>Candidatus Ozemobacterales</taxon>
        <taxon>Candidatus Ozemobacteraceae</taxon>
        <taxon>Candidatus Ozemobacter</taxon>
    </lineage>
</organism>
<dbReference type="GO" id="GO:0005525">
    <property type="term" value="F:GTP binding"/>
    <property type="evidence" value="ECO:0007669"/>
    <property type="project" value="UniProtKB-KW"/>
</dbReference>
<dbReference type="FunFam" id="2.60.120.10:FF:000032">
    <property type="entry name" value="Mannose-1-phosphate guanylyltransferase/mannose-6-phosphate isomerase"/>
    <property type="match status" value="1"/>
</dbReference>
<evidence type="ECO:0000256" key="9">
    <source>
        <dbReference type="SAM" id="MobiDB-lite"/>
    </source>
</evidence>
<dbReference type="InterPro" id="IPR011051">
    <property type="entry name" value="RmlC_Cupin_sf"/>
</dbReference>
<dbReference type="CDD" id="cd02213">
    <property type="entry name" value="cupin_PMI_typeII_C"/>
    <property type="match status" value="1"/>
</dbReference>
<keyword evidence="6" id="KW-0342">GTP-binding</keyword>
<dbReference type="AlphaFoldDB" id="A0A367Z931"/>
<feature type="domain" description="Nucleotidyl transferase" evidence="10">
    <location>
        <begin position="2"/>
        <end position="293"/>
    </location>
</feature>
<reference evidence="13 14" key="1">
    <citation type="submission" date="2018-05" db="EMBL/GenBank/DDBJ databases">
        <title>A metagenomic window into the 2 km-deep terrestrial subsurface aquifer revealed taxonomically and functionally diverse microbial community comprising novel uncultured bacterial lineages.</title>
        <authorList>
            <person name="Kadnikov V.V."/>
            <person name="Mardanov A.V."/>
            <person name="Beletsky A.V."/>
            <person name="Banks D."/>
            <person name="Pimenov N.V."/>
            <person name="Frank Y.A."/>
            <person name="Karnachuk O.V."/>
            <person name="Ravin N.V."/>
        </authorList>
    </citation>
    <scope>NUCLEOTIDE SEQUENCE [LARGE SCALE GENOMIC DNA]</scope>
    <source>
        <strain evidence="13">BY5</strain>
    </source>
</reference>
<dbReference type="InterPro" id="IPR054566">
    <property type="entry name" value="ManC/GMP-like_b-helix"/>
</dbReference>
<evidence type="ECO:0000256" key="7">
    <source>
        <dbReference type="ARBA" id="ARBA00047343"/>
    </source>
</evidence>
<accession>A0A367Z931</accession>
<dbReference type="GO" id="GO:0000271">
    <property type="term" value="P:polysaccharide biosynthetic process"/>
    <property type="evidence" value="ECO:0007669"/>
    <property type="project" value="InterPro"/>
</dbReference>
<keyword evidence="4 13" id="KW-0548">Nucleotidyltransferase</keyword>
<dbReference type="InterPro" id="IPR006375">
    <property type="entry name" value="Man1P_GuaTrfase/Man6P_Isoase"/>
</dbReference>
<feature type="domain" description="Mannose-6-phosphate isomerase type II C-terminal" evidence="11">
    <location>
        <begin position="366"/>
        <end position="476"/>
    </location>
</feature>
<feature type="region of interest" description="Disordered" evidence="9">
    <location>
        <begin position="158"/>
        <end position="178"/>
    </location>
</feature>
<keyword evidence="3 13" id="KW-0808">Transferase</keyword>
<evidence type="ECO:0000256" key="4">
    <source>
        <dbReference type="ARBA" id="ARBA00022695"/>
    </source>
</evidence>
<dbReference type="SUPFAM" id="SSF53448">
    <property type="entry name" value="Nucleotide-diphospho-sugar transferases"/>
    <property type="match status" value="1"/>
</dbReference>
<dbReference type="InterPro" id="IPR051161">
    <property type="entry name" value="Mannose-6P_isomerase_type2"/>
</dbReference>
<dbReference type="InterPro" id="IPR029044">
    <property type="entry name" value="Nucleotide-diphossugar_trans"/>
</dbReference>
<dbReference type="CDD" id="cd02509">
    <property type="entry name" value="GDP-M1P_Guanylyltransferase"/>
    <property type="match status" value="1"/>
</dbReference>
<evidence type="ECO:0000256" key="5">
    <source>
        <dbReference type="ARBA" id="ARBA00022741"/>
    </source>
</evidence>
<dbReference type="FunFam" id="3.90.550.10:FF:000046">
    <property type="entry name" value="Mannose-1-phosphate guanylyltransferase (GDP)"/>
    <property type="match status" value="1"/>
</dbReference>
<dbReference type="PANTHER" id="PTHR46390:SF1">
    <property type="entry name" value="MANNOSE-1-PHOSPHATE GUANYLYLTRANSFERASE"/>
    <property type="match status" value="1"/>
</dbReference>
<gene>
    <name evidence="13" type="ORF">OZSIB_4371</name>
</gene>
<evidence type="ECO:0000313" key="14">
    <source>
        <dbReference type="Proteomes" id="UP000252355"/>
    </source>
</evidence>
<evidence type="ECO:0000256" key="6">
    <source>
        <dbReference type="ARBA" id="ARBA00023134"/>
    </source>
</evidence>
<dbReference type="Pfam" id="PF01050">
    <property type="entry name" value="MannoseP_isomer"/>
    <property type="match status" value="1"/>
</dbReference>
<proteinExistence type="inferred from homology"/>
<dbReference type="Gene3D" id="3.90.550.10">
    <property type="entry name" value="Spore Coat Polysaccharide Biosynthesis Protein SpsA, Chain A"/>
    <property type="match status" value="1"/>
</dbReference>
<dbReference type="Gene3D" id="2.60.120.10">
    <property type="entry name" value="Jelly Rolls"/>
    <property type="match status" value="1"/>
</dbReference>
<evidence type="ECO:0000259" key="12">
    <source>
        <dbReference type="Pfam" id="PF22640"/>
    </source>
</evidence>